<gene>
    <name evidence="2" type="ORF">PCOR1329_LOCUS32421</name>
</gene>
<feature type="region of interest" description="Disordered" evidence="1">
    <location>
        <begin position="71"/>
        <end position="123"/>
    </location>
</feature>
<accession>A0ABN9STG8</accession>
<evidence type="ECO:0000256" key="1">
    <source>
        <dbReference type="SAM" id="MobiDB-lite"/>
    </source>
</evidence>
<evidence type="ECO:0000313" key="2">
    <source>
        <dbReference type="EMBL" id="CAK0835659.1"/>
    </source>
</evidence>
<feature type="non-terminal residue" evidence="2">
    <location>
        <position position="1"/>
    </location>
</feature>
<organism evidence="2 3">
    <name type="scientific">Prorocentrum cordatum</name>
    <dbReference type="NCBI Taxonomy" id="2364126"/>
    <lineage>
        <taxon>Eukaryota</taxon>
        <taxon>Sar</taxon>
        <taxon>Alveolata</taxon>
        <taxon>Dinophyceae</taxon>
        <taxon>Prorocentrales</taxon>
        <taxon>Prorocentraceae</taxon>
        <taxon>Prorocentrum</taxon>
    </lineage>
</organism>
<sequence>AMNTRFELVREQSQRAFQKTLKAQQDRLALWRLKTDNFNQVGIDCRVEAELGQTLPRVSHLGCQHKTAWFDTSDGDEQQEDNPKEVEEQDLPPLPPFPVLSAVDDNGVCGEERTEEEEELSKEDCLDEIRTDGVDGIVSVSVAFHRVEDIYLAFGEFSET</sequence>
<name>A0ABN9STG8_9DINO</name>
<dbReference type="Proteomes" id="UP001189429">
    <property type="component" value="Unassembled WGS sequence"/>
</dbReference>
<reference evidence="2" key="1">
    <citation type="submission" date="2023-10" db="EMBL/GenBank/DDBJ databases">
        <authorList>
            <person name="Chen Y."/>
            <person name="Shah S."/>
            <person name="Dougan E. K."/>
            <person name="Thang M."/>
            <person name="Chan C."/>
        </authorList>
    </citation>
    <scope>NUCLEOTIDE SEQUENCE [LARGE SCALE GENOMIC DNA]</scope>
</reference>
<comment type="caution">
    <text evidence="2">The sequence shown here is derived from an EMBL/GenBank/DDBJ whole genome shotgun (WGS) entry which is preliminary data.</text>
</comment>
<evidence type="ECO:0000313" key="3">
    <source>
        <dbReference type="Proteomes" id="UP001189429"/>
    </source>
</evidence>
<proteinExistence type="predicted"/>
<dbReference type="EMBL" id="CAUYUJ010013142">
    <property type="protein sequence ID" value="CAK0835659.1"/>
    <property type="molecule type" value="Genomic_DNA"/>
</dbReference>
<protein>
    <submittedName>
        <fullName evidence="2">Uncharacterized protein</fullName>
    </submittedName>
</protein>
<keyword evidence="3" id="KW-1185">Reference proteome</keyword>